<organism evidence="2 3">
    <name type="scientific">Pleurotus ostreatus</name>
    <name type="common">Oyster mushroom</name>
    <name type="synonym">White-rot fungus</name>
    <dbReference type="NCBI Taxonomy" id="5322"/>
    <lineage>
        <taxon>Eukaryota</taxon>
        <taxon>Fungi</taxon>
        <taxon>Dikarya</taxon>
        <taxon>Basidiomycota</taxon>
        <taxon>Agaricomycotina</taxon>
        <taxon>Agaricomycetes</taxon>
        <taxon>Agaricomycetidae</taxon>
        <taxon>Agaricales</taxon>
        <taxon>Pleurotineae</taxon>
        <taxon>Pleurotaceae</taxon>
        <taxon>Pleurotus</taxon>
    </lineage>
</organism>
<protein>
    <recommendedName>
        <fullName evidence="4">SHSP domain-containing protein</fullName>
    </recommendedName>
</protein>
<proteinExistence type="predicted"/>
<gene>
    <name evidence="2" type="ORF">PC9H_002875</name>
</gene>
<name>A0A8H7A0D4_PLEOS</name>
<feature type="compositionally biased region" description="Low complexity" evidence="1">
    <location>
        <begin position="158"/>
        <end position="168"/>
    </location>
</feature>
<dbReference type="RefSeq" id="XP_036633948.1">
    <property type="nucleotide sequence ID" value="XM_036772475.1"/>
</dbReference>
<dbReference type="CDD" id="cd06464">
    <property type="entry name" value="ACD_sHsps-like"/>
    <property type="match status" value="1"/>
</dbReference>
<sequence length="345" mass="39526">MSPRKAMKFFDDEQEEWLKTKVDGFEQSMGKEIERKLWYATLRKEWSDRWDLKPEQLHMFPTYFRNALLKRGTYKVTKPRNQTRTRRKAFRTRSSASALKLKDEKRGSSRVTEPAARSRTRRSGARTRAEVRELRSLLAPTSRHQYKRTLSSRGDEGLAPPSAALSSSGTPNIALDDEMIDQLASDDEMIDQLASDDEMIDQLASDDEMIDQLASGDEMIDQLASDDDGNTLLTQTPCVRQYDIQDTSTSLILLEIDMPGVSANDVSLLLDDGRLVVHGRTEFRGRVWSYQWEGHVDSSIPAEHFQCGMQYGRLGVAWLESSQPEDQLPNTSHHLLTVERNWPWQ</sequence>
<dbReference type="AlphaFoldDB" id="A0A8H7A0D4"/>
<feature type="region of interest" description="Disordered" evidence="1">
    <location>
        <begin position="77"/>
        <end position="171"/>
    </location>
</feature>
<evidence type="ECO:0000256" key="1">
    <source>
        <dbReference type="SAM" id="MobiDB-lite"/>
    </source>
</evidence>
<dbReference type="InterPro" id="IPR008978">
    <property type="entry name" value="HSP20-like_chaperone"/>
</dbReference>
<evidence type="ECO:0000313" key="3">
    <source>
        <dbReference type="Proteomes" id="UP000623687"/>
    </source>
</evidence>
<evidence type="ECO:0000313" key="2">
    <source>
        <dbReference type="EMBL" id="KAF7436049.1"/>
    </source>
</evidence>
<dbReference type="VEuPathDB" id="FungiDB:PC9H_002875"/>
<feature type="compositionally biased region" description="Basic residues" evidence="1">
    <location>
        <begin position="77"/>
        <end position="91"/>
    </location>
</feature>
<keyword evidence="3" id="KW-1185">Reference proteome</keyword>
<evidence type="ECO:0008006" key="4">
    <source>
        <dbReference type="Google" id="ProtNLM"/>
    </source>
</evidence>
<dbReference type="EMBL" id="JACETU010000002">
    <property type="protein sequence ID" value="KAF7436049.1"/>
    <property type="molecule type" value="Genomic_DNA"/>
</dbReference>
<dbReference type="Proteomes" id="UP000623687">
    <property type="component" value="Unassembled WGS sequence"/>
</dbReference>
<dbReference type="SUPFAM" id="SSF49764">
    <property type="entry name" value="HSP20-like chaperones"/>
    <property type="match status" value="1"/>
</dbReference>
<comment type="caution">
    <text evidence="2">The sequence shown here is derived from an EMBL/GenBank/DDBJ whole genome shotgun (WGS) entry which is preliminary data.</text>
</comment>
<dbReference type="GeneID" id="59372693"/>
<accession>A0A8H7A0D4</accession>
<reference evidence="2" key="1">
    <citation type="submission" date="2019-07" db="EMBL/GenBank/DDBJ databases">
        <authorList>
            <person name="Palmer J.M."/>
        </authorList>
    </citation>
    <scope>NUCLEOTIDE SEQUENCE</scope>
    <source>
        <strain evidence="2">PC9</strain>
    </source>
</reference>